<dbReference type="GO" id="GO:0008270">
    <property type="term" value="F:zinc ion binding"/>
    <property type="evidence" value="ECO:0007669"/>
    <property type="project" value="UniProtKB-KW"/>
</dbReference>
<dbReference type="AlphaFoldDB" id="A0A7G2CC29"/>
<organism evidence="6 7">
    <name type="scientific">Angomonas deanei</name>
    <dbReference type="NCBI Taxonomy" id="59799"/>
    <lineage>
        <taxon>Eukaryota</taxon>
        <taxon>Discoba</taxon>
        <taxon>Euglenozoa</taxon>
        <taxon>Kinetoplastea</taxon>
        <taxon>Metakinetoplastina</taxon>
        <taxon>Trypanosomatida</taxon>
        <taxon>Trypanosomatidae</taxon>
        <taxon>Strigomonadinae</taxon>
        <taxon>Angomonas</taxon>
    </lineage>
</organism>
<evidence type="ECO:0000256" key="3">
    <source>
        <dbReference type="ARBA" id="ARBA00022833"/>
    </source>
</evidence>
<evidence type="ECO:0000259" key="5">
    <source>
        <dbReference type="Pfam" id="PF13695"/>
    </source>
</evidence>
<keyword evidence="1" id="KW-0479">Metal-binding</keyword>
<evidence type="ECO:0000256" key="2">
    <source>
        <dbReference type="ARBA" id="ARBA00022771"/>
    </source>
</evidence>
<feature type="domain" description="3CxxC-type" evidence="5">
    <location>
        <begin position="26"/>
        <end position="102"/>
    </location>
</feature>
<keyword evidence="2" id="KW-0863">Zinc-finger</keyword>
<dbReference type="OrthoDB" id="274693at2759"/>
<accession>A0A7G2CC29</accession>
<keyword evidence="3" id="KW-0862">Zinc</keyword>
<dbReference type="VEuPathDB" id="TriTrypDB:ADEAN_000404300"/>
<feature type="region of interest" description="Disordered" evidence="4">
    <location>
        <begin position="79"/>
        <end position="114"/>
    </location>
</feature>
<evidence type="ECO:0000313" key="7">
    <source>
        <dbReference type="Proteomes" id="UP000515908"/>
    </source>
</evidence>
<proteinExistence type="predicted"/>
<dbReference type="Pfam" id="PF13695">
    <property type="entry name" value="Zn_ribbon_3CxxC"/>
    <property type="match status" value="1"/>
</dbReference>
<protein>
    <submittedName>
        <fullName evidence="6">Zinc-binding domain containing protein, putative</fullName>
    </submittedName>
</protein>
<dbReference type="EMBL" id="LR877151">
    <property type="protein sequence ID" value="CAD2216581.1"/>
    <property type="molecule type" value="Genomic_DNA"/>
</dbReference>
<feature type="compositionally biased region" description="Basic residues" evidence="4">
    <location>
        <begin position="95"/>
        <end position="114"/>
    </location>
</feature>
<dbReference type="InterPro" id="IPR027377">
    <property type="entry name" value="ZAR1/RTP1-5-like_Znf-3CxxC"/>
</dbReference>
<name>A0A7G2CC29_9TRYP</name>
<gene>
    <name evidence="6" type="ORF">ADEAN_000404300</name>
</gene>
<sequence length="114" mass="13376">MLRATFLCFLRPREIMFTPPPLAKRNGKFICKHCDYRWTSNQVWVTQTTQKAYQGETCAQCGVTNKPFYIGRPKESIFNRVRTPHPVKPGASSSRHGRKLKHSRYNRRTQQGRH</sequence>
<reference evidence="6 7" key="1">
    <citation type="submission" date="2020-08" db="EMBL/GenBank/DDBJ databases">
        <authorList>
            <person name="Newling K."/>
            <person name="Davey J."/>
            <person name="Forrester S."/>
        </authorList>
    </citation>
    <scope>NUCLEOTIDE SEQUENCE [LARGE SCALE GENOMIC DNA]</scope>
    <source>
        <strain evidence="7">Crithidia deanei Carvalho (ATCC PRA-265)</strain>
    </source>
</reference>
<evidence type="ECO:0000256" key="1">
    <source>
        <dbReference type="ARBA" id="ARBA00022723"/>
    </source>
</evidence>
<keyword evidence="7" id="KW-1185">Reference proteome</keyword>
<dbReference type="Proteomes" id="UP000515908">
    <property type="component" value="Chromosome 07"/>
</dbReference>
<evidence type="ECO:0000313" key="6">
    <source>
        <dbReference type="EMBL" id="CAD2216581.1"/>
    </source>
</evidence>
<evidence type="ECO:0000256" key="4">
    <source>
        <dbReference type="SAM" id="MobiDB-lite"/>
    </source>
</evidence>